<dbReference type="RefSeq" id="WP_373331388.1">
    <property type="nucleotide sequence ID" value="NZ_WHLY01000002.1"/>
</dbReference>
<name>A0A7C9FTI4_9BACT</name>
<evidence type="ECO:0000256" key="1">
    <source>
        <dbReference type="SAM" id="Phobius"/>
    </source>
</evidence>
<feature type="transmembrane region" description="Helical" evidence="1">
    <location>
        <begin position="12"/>
        <end position="34"/>
    </location>
</feature>
<protein>
    <submittedName>
        <fullName evidence="3">Sensor protein lytS</fullName>
    </submittedName>
</protein>
<feature type="domain" description="Signal transduction histidine kinase internal region" evidence="2">
    <location>
        <begin position="162"/>
        <end position="242"/>
    </location>
</feature>
<dbReference type="Pfam" id="PF06580">
    <property type="entry name" value="His_kinase"/>
    <property type="match status" value="1"/>
</dbReference>
<reference evidence="3 4" key="1">
    <citation type="submission" date="2019-10" db="EMBL/GenBank/DDBJ databases">
        <title>Draft Genome Sequence of Cytophagaceae sp. SJW1-29.</title>
        <authorList>
            <person name="Choi A."/>
        </authorList>
    </citation>
    <scope>NUCLEOTIDE SEQUENCE [LARGE SCALE GENOMIC DNA]</scope>
    <source>
        <strain evidence="3 4">SJW1-29</strain>
    </source>
</reference>
<accession>A0A7C9FTI4</accession>
<dbReference type="AlphaFoldDB" id="A0A7C9FTI4"/>
<dbReference type="GO" id="GO:0000155">
    <property type="term" value="F:phosphorelay sensor kinase activity"/>
    <property type="evidence" value="ECO:0007669"/>
    <property type="project" value="InterPro"/>
</dbReference>
<dbReference type="PANTHER" id="PTHR34220">
    <property type="entry name" value="SENSOR HISTIDINE KINASE YPDA"/>
    <property type="match status" value="1"/>
</dbReference>
<feature type="transmembrane region" description="Helical" evidence="1">
    <location>
        <begin position="122"/>
        <end position="141"/>
    </location>
</feature>
<dbReference type="InterPro" id="IPR010559">
    <property type="entry name" value="Sig_transdc_His_kin_internal"/>
</dbReference>
<gene>
    <name evidence="3" type="ORF">GBK04_26850</name>
</gene>
<dbReference type="EMBL" id="WHLY01000002">
    <property type="protein sequence ID" value="MPR36852.1"/>
    <property type="molecule type" value="Genomic_DNA"/>
</dbReference>
<organism evidence="3 4">
    <name type="scientific">Salmonirosea aquatica</name>
    <dbReference type="NCBI Taxonomy" id="2654236"/>
    <lineage>
        <taxon>Bacteria</taxon>
        <taxon>Pseudomonadati</taxon>
        <taxon>Bacteroidota</taxon>
        <taxon>Cytophagia</taxon>
        <taxon>Cytophagales</taxon>
        <taxon>Spirosomataceae</taxon>
        <taxon>Salmonirosea</taxon>
    </lineage>
</organism>
<proteinExistence type="predicted"/>
<feature type="transmembrane region" description="Helical" evidence="1">
    <location>
        <begin position="80"/>
        <end position="102"/>
    </location>
</feature>
<comment type="caution">
    <text evidence="3">The sequence shown here is derived from an EMBL/GenBank/DDBJ whole genome shotgun (WGS) entry which is preliminary data.</text>
</comment>
<dbReference type="InterPro" id="IPR050640">
    <property type="entry name" value="Bact_2-comp_sensor_kinase"/>
</dbReference>
<evidence type="ECO:0000313" key="4">
    <source>
        <dbReference type="Proteomes" id="UP000479293"/>
    </source>
</evidence>
<evidence type="ECO:0000259" key="2">
    <source>
        <dbReference type="Pfam" id="PF06580"/>
    </source>
</evidence>
<keyword evidence="1" id="KW-0472">Membrane</keyword>
<dbReference type="Proteomes" id="UP000479293">
    <property type="component" value="Unassembled WGS sequence"/>
</dbReference>
<dbReference type="GO" id="GO:0016020">
    <property type="term" value="C:membrane"/>
    <property type="evidence" value="ECO:0007669"/>
    <property type="project" value="InterPro"/>
</dbReference>
<feature type="transmembrane region" description="Helical" evidence="1">
    <location>
        <begin position="40"/>
        <end position="59"/>
    </location>
</feature>
<evidence type="ECO:0000313" key="3">
    <source>
        <dbReference type="EMBL" id="MPR36852.1"/>
    </source>
</evidence>
<dbReference type="PANTHER" id="PTHR34220:SF7">
    <property type="entry name" value="SENSOR HISTIDINE KINASE YPDA"/>
    <property type="match status" value="1"/>
</dbReference>
<keyword evidence="4" id="KW-1185">Reference proteome</keyword>
<keyword evidence="1" id="KW-0812">Transmembrane</keyword>
<sequence>MKKFFALDRYDLIVMLVSSPVIFLANYLILGSTYFERTDVFIPATLGMTALYVVSAWLMDAWMKYMRYRFGALDQALRRVVYCLIFYMTATLGVAFLVFAFYDWFNLPGYRYDPVIFRWTILIGWTSNLVSIGITESFYSYGQWKDSVRREYEIRQLHMQRQLDILKHQVNPHFLFNSLNSLLALIEDDPQQAGLFVEELSSVYRYVLRANRAEGPDQNLTDLDTELDFIHSYFHLLKTRHASGLELIVSVDEGARANLLPPLTLQLLVENAVKHNIVLPELPLTIEISTDGANQLFIKNTLQRKRTRVASNGVGLSNILTKYQLLGQPLPHFQECDGMFVVSLPLIPARS</sequence>
<keyword evidence="1" id="KW-1133">Transmembrane helix</keyword>